<accession>A0A1H3FGH1</accession>
<dbReference type="RefSeq" id="WP_092738764.1">
    <property type="nucleotide sequence ID" value="NZ_FNOV01000004.1"/>
</dbReference>
<dbReference type="Proteomes" id="UP000199249">
    <property type="component" value="Unassembled WGS sequence"/>
</dbReference>
<sequence length="126" mass="14424">MRFSPYLFAASLLLAAGCKKSEEPTPDYVFGKSWYNTYQPGDDGHLIFSTTNPNLPWFHDGFRLNTDGSFLEYGLNPVDSPESRPGTWQRESSQKYRITFHDPSRKGYLLLISKPTATQLQARRDN</sequence>
<name>A0A1H3FGH1_9BACT</name>
<organism evidence="1 2">
    <name type="scientific">Hymenobacter psychrophilus</name>
    <dbReference type="NCBI Taxonomy" id="651662"/>
    <lineage>
        <taxon>Bacteria</taxon>
        <taxon>Pseudomonadati</taxon>
        <taxon>Bacteroidota</taxon>
        <taxon>Cytophagia</taxon>
        <taxon>Cytophagales</taxon>
        <taxon>Hymenobacteraceae</taxon>
        <taxon>Hymenobacter</taxon>
    </lineage>
</organism>
<keyword evidence="2" id="KW-1185">Reference proteome</keyword>
<dbReference type="EMBL" id="FNOV01000004">
    <property type="protein sequence ID" value="SDX90040.1"/>
    <property type="molecule type" value="Genomic_DNA"/>
</dbReference>
<gene>
    <name evidence="1" type="ORF">SAMN04488069_10463</name>
</gene>
<dbReference type="OrthoDB" id="883557at2"/>
<dbReference type="STRING" id="651662.SAMN04488069_10463"/>
<evidence type="ECO:0008006" key="3">
    <source>
        <dbReference type="Google" id="ProtNLM"/>
    </source>
</evidence>
<evidence type="ECO:0000313" key="1">
    <source>
        <dbReference type="EMBL" id="SDX90040.1"/>
    </source>
</evidence>
<protein>
    <recommendedName>
        <fullName evidence="3">Lipocalin-like domain-containing protein</fullName>
    </recommendedName>
</protein>
<dbReference type="PROSITE" id="PS51257">
    <property type="entry name" value="PROKAR_LIPOPROTEIN"/>
    <property type="match status" value="1"/>
</dbReference>
<reference evidence="2" key="1">
    <citation type="submission" date="2016-10" db="EMBL/GenBank/DDBJ databases">
        <authorList>
            <person name="Varghese N."/>
            <person name="Submissions S."/>
        </authorList>
    </citation>
    <scope>NUCLEOTIDE SEQUENCE [LARGE SCALE GENOMIC DNA]</scope>
    <source>
        <strain evidence="2">CGMCC 1.8975</strain>
    </source>
</reference>
<proteinExistence type="predicted"/>
<evidence type="ECO:0000313" key="2">
    <source>
        <dbReference type="Proteomes" id="UP000199249"/>
    </source>
</evidence>
<dbReference type="AlphaFoldDB" id="A0A1H3FGH1"/>